<comment type="caution">
    <text evidence="14">The sequence shown here is derived from an EMBL/GenBank/DDBJ whole genome shotgun (WGS) entry which is preliminary data.</text>
</comment>
<dbReference type="InterPro" id="IPR002466">
    <property type="entry name" value="A_deamin"/>
</dbReference>
<keyword evidence="4" id="KW-0862">Zinc</keyword>
<dbReference type="SMART" id="SM00552">
    <property type="entry name" value="ADEAMc"/>
    <property type="match status" value="1"/>
</dbReference>
<dbReference type="PANTHER" id="PTHR46516:SF1">
    <property type="entry name" value="TRNA-SPECIFIC ADENOSINE DEAMINASE 1"/>
    <property type="match status" value="1"/>
</dbReference>
<gene>
    <name evidence="14" type="ORF">ACHAW5_002586</name>
</gene>
<dbReference type="Proteomes" id="UP001530315">
    <property type="component" value="Unassembled WGS sequence"/>
</dbReference>
<sequence length="605" mass="66655">MHRRIAQCALDHYHRTLSSKNGGKPQTGREWTVYAAIVACRHRRRDDDEKVGTPKSEEGDDRCDRCLKDPGGDIEMWVVSCATGSKCTSIRPIVSSLPRPSKNYDCGIRIGQDNSRTHHNSGTNVTRDRGGETPHFLDLDEGSICKCYNGMVLKDSHAETLARRGLMSCLWDEIEHSLQLIRTKSTNDAAVVEEDAKEGCQTLQLLEACNISLDDHGPVSFRLKLGISLHMYISDSPCGDASIYEIRRGCDRQPQNNDTSNVVGDKICDTEINFTGAKIILSAGVQGWHTDRRNGSISSILTCSIVDQNATGDVIKQSTIALGREGTQQLGVLRTKSSRSNMAPDLRSTSMSCSDKLVRWGVFGLQGSLLAMYIPNPIRLSSICVSKDPRSVDGGSYGGQLAALERALSGRLENVLKTKTQTCGSEDLRPPDVAVVDIIYENSKTVSDNRYSEGQTFVKKRSTEACPAPSKKPKVHDAKKVSACGMSINWHQNYRANVNPDERDSNEATEITIGATGLKRGKKAKTPKDVLRSASRLCRFSFLRRCMRCTEIHESLSSSRHADVDVSTKKESIGDSSSPSTEEEVGQVVYMAGGRLRLVRRDDMY</sequence>
<dbReference type="PROSITE" id="PS50141">
    <property type="entry name" value="A_DEAMIN_EDITASE"/>
    <property type="match status" value="1"/>
</dbReference>
<evidence type="ECO:0000256" key="5">
    <source>
        <dbReference type="ARBA" id="ARBA00037026"/>
    </source>
</evidence>
<dbReference type="EC" id="3.5.4.34" evidence="8"/>
<dbReference type="GO" id="GO:0008033">
    <property type="term" value="P:tRNA processing"/>
    <property type="evidence" value="ECO:0007669"/>
    <property type="project" value="UniProtKB-KW"/>
</dbReference>
<evidence type="ECO:0000256" key="8">
    <source>
        <dbReference type="ARBA" id="ARBA00038940"/>
    </source>
</evidence>
<evidence type="ECO:0000256" key="12">
    <source>
        <dbReference type="SAM" id="MobiDB-lite"/>
    </source>
</evidence>
<evidence type="ECO:0000256" key="9">
    <source>
        <dbReference type="ARBA" id="ARBA00040502"/>
    </source>
</evidence>
<comment type="function">
    <text evidence="6">Specifically deaminates adenosine-37 to inosine in tRNA-Ala.</text>
</comment>
<reference evidence="14 15" key="1">
    <citation type="submission" date="2024-10" db="EMBL/GenBank/DDBJ databases">
        <title>Updated reference genomes for cyclostephanoid diatoms.</title>
        <authorList>
            <person name="Roberts W.R."/>
            <person name="Alverson A.J."/>
        </authorList>
    </citation>
    <scope>NUCLEOTIDE SEQUENCE [LARGE SCALE GENOMIC DNA]</scope>
    <source>
        <strain evidence="14 15">AJA276-08</strain>
    </source>
</reference>
<evidence type="ECO:0000256" key="2">
    <source>
        <dbReference type="ARBA" id="ARBA00022723"/>
    </source>
</evidence>
<evidence type="ECO:0000256" key="7">
    <source>
        <dbReference type="ARBA" id="ARBA00038326"/>
    </source>
</evidence>
<proteinExistence type="inferred from homology"/>
<feature type="compositionally biased region" description="Basic and acidic residues" evidence="12">
    <location>
        <begin position="558"/>
        <end position="573"/>
    </location>
</feature>
<dbReference type="PANTHER" id="PTHR46516">
    <property type="entry name" value="TRNA-SPECIFIC ADENOSINE DEAMINASE 1"/>
    <property type="match status" value="1"/>
</dbReference>
<keyword evidence="2" id="KW-0479">Metal-binding</keyword>
<evidence type="ECO:0000256" key="6">
    <source>
        <dbReference type="ARBA" id="ARBA00037784"/>
    </source>
</evidence>
<evidence type="ECO:0000313" key="14">
    <source>
        <dbReference type="EMBL" id="KAL3762073.1"/>
    </source>
</evidence>
<comment type="similarity">
    <text evidence="7">Belongs to the ADAT1 family.</text>
</comment>
<dbReference type="GO" id="GO:0043829">
    <property type="term" value="F:tRNA-specific adenosine-37 deaminase activity"/>
    <property type="evidence" value="ECO:0007669"/>
    <property type="project" value="UniProtKB-EC"/>
</dbReference>
<dbReference type="GO" id="GO:0046872">
    <property type="term" value="F:metal ion binding"/>
    <property type="evidence" value="ECO:0007669"/>
    <property type="project" value="UniProtKB-KW"/>
</dbReference>
<protein>
    <recommendedName>
        <fullName evidence="9">tRNA-specific adenosine deaminase 1</fullName>
        <ecNumber evidence="8">3.5.4.34</ecNumber>
    </recommendedName>
    <alternativeName>
        <fullName evidence="10">tRNA-specific adenosine-37 deaminase</fullName>
    </alternativeName>
</protein>
<feature type="domain" description="A to I editase" evidence="13">
    <location>
        <begin position="149"/>
        <end position="548"/>
    </location>
</feature>
<evidence type="ECO:0000313" key="15">
    <source>
        <dbReference type="Proteomes" id="UP001530315"/>
    </source>
</evidence>
<evidence type="ECO:0000256" key="11">
    <source>
        <dbReference type="ARBA" id="ARBA00047635"/>
    </source>
</evidence>
<accession>A0ABD3ME44</accession>
<dbReference type="Pfam" id="PF02137">
    <property type="entry name" value="A_deamin"/>
    <property type="match status" value="1"/>
</dbReference>
<dbReference type="AlphaFoldDB" id="A0ABD3ME44"/>
<keyword evidence="15" id="KW-1185">Reference proteome</keyword>
<comment type="cofactor">
    <cofactor evidence="5">
        <name>1D-myo-inositol hexakisphosphate</name>
        <dbReference type="ChEBI" id="CHEBI:58130"/>
    </cofactor>
</comment>
<name>A0ABD3ME44_9STRA</name>
<feature type="region of interest" description="Disordered" evidence="12">
    <location>
        <begin position="558"/>
        <end position="586"/>
    </location>
</feature>
<dbReference type="EMBL" id="JALLAZ020001837">
    <property type="protein sequence ID" value="KAL3762073.1"/>
    <property type="molecule type" value="Genomic_DNA"/>
</dbReference>
<evidence type="ECO:0000256" key="10">
    <source>
        <dbReference type="ARBA" id="ARBA00041760"/>
    </source>
</evidence>
<evidence type="ECO:0000256" key="4">
    <source>
        <dbReference type="ARBA" id="ARBA00022833"/>
    </source>
</evidence>
<keyword evidence="1" id="KW-0819">tRNA processing</keyword>
<evidence type="ECO:0000259" key="13">
    <source>
        <dbReference type="PROSITE" id="PS50141"/>
    </source>
</evidence>
<organism evidence="14 15">
    <name type="scientific">Stephanodiscus triporus</name>
    <dbReference type="NCBI Taxonomy" id="2934178"/>
    <lineage>
        <taxon>Eukaryota</taxon>
        <taxon>Sar</taxon>
        <taxon>Stramenopiles</taxon>
        <taxon>Ochrophyta</taxon>
        <taxon>Bacillariophyta</taxon>
        <taxon>Coscinodiscophyceae</taxon>
        <taxon>Thalassiosirophycidae</taxon>
        <taxon>Stephanodiscales</taxon>
        <taxon>Stephanodiscaceae</taxon>
        <taxon>Stephanodiscus</taxon>
    </lineage>
</organism>
<evidence type="ECO:0000256" key="1">
    <source>
        <dbReference type="ARBA" id="ARBA00022694"/>
    </source>
</evidence>
<keyword evidence="3" id="KW-0378">Hydrolase</keyword>
<comment type="catalytic activity">
    <reaction evidence="11">
        <text>adenosine(37) in tRNA(Ala) + H2O + H(+) = inosine(37) in tRNA(Ala) + NH4(+)</text>
        <dbReference type="Rhea" id="RHEA:50968"/>
        <dbReference type="Rhea" id="RHEA-COMP:12855"/>
        <dbReference type="Rhea" id="RHEA-COMP:12856"/>
        <dbReference type="ChEBI" id="CHEBI:15377"/>
        <dbReference type="ChEBI" id="CHEBI:15378"/>
        <dbReference type="ChEBI" id="CHEBI:28938"/>
        <dbReference type="ChEBI" id="CHEBI:74411"/>
        <dbReference type="ChEBI" id="CHEBI:82852"/>
        <dbReference type="EC" id="3.5.4.34"/>
    </reaction>
</comment>
<evidence type="ECO:0000256" key="3">
    <source>
        <dbReference type="ARBA" id="ARBA00022801"/>
    </source>
</evidence>